<keyword evidence="4" id="KW-1185">Reference proteome</keyword>
<sequence length="277" mass="30758">MRWEGGQRLFNFAYSIGAAIVIWGALFKILHLPGGNTLLCIGMGTEVIMFILTAFDRPPKEYHWEDVFPELDGGESRELPLRAPAAERQAATEEIAATETSRPAPVAAPVAESADLSELTAATQNYLAQMNAISEQMELLRSTTEALNSVSAVLLDSYRAITENSASVTENSRSYIERMADLNRNLGGLNTIYEIQLKSVSTQLESIDRVNRGIKDIRDMYEKSAAQSARYCEETEKMARNMQQLNSVYEKMLHAMTVNMYRPMMNDIPGAQSSGTV</sequence>
<evidence type="ECO:0000259" key="2">
    <source>
        <dbReference type="Pfam" id="PF22827"/>
    </source>
</evidence>
<keyword evidence="1" id="KW-1133">Transmembrane helix</keyword>
<reference evidence="4" key="1">
    <citation type="submission" date="2018-02" db="EMBL/GenBank/DDBJ databases">
        <authorList>
            <person name="Clavel T."/>
            <person name="Strowig T."/>
        </authorList>
    </citation>
    <scope>NUCLEOTIDE SEQUENCE [LARGE SCALE GENOMIC DNA]</scope>
    <source>
        <strain evidence="4">DSM 103720</strain>
    </source>
</reference>
<keyword evidence="1" id="KW-0472">Membrane</keyword>
<dbReference type="InterPro" id="IPR019852">
    <property type="entry name" value="Motility-assoc_prot_GldL"/>
</dbReference>
<dbReference type="Pfam" id="PF22827">
    <property type="entry name" value="GldL_N"/>
    <property type="match status" value="1"/>
</dbReference>
<name>A0A2V1IN91_9BACT</name>
<evidence type="ECO:0000313" key="4">
    <source>
        <dbReference type="Proteomes" id="UP000244905"/>
    </source>
</evidence>
<feature type="domain" description="Gliding motility protein GldL-like N-terminal" evidence="2">
    <location>
        <begin position="13"/>
        <end position="73"/>
    </location>
</feature>
<feature type="transmembrane region" description="Helical" evidence="1">
    <location>
        <begin position="12"/>
        <end position="30"/>
    </location>
</feature>
<dbReference type="InterPro" id="IPR055087">
    <property type="entry name" value="GldL-like_N"/>
</dbReference>
<gene>
    <name evidence="3" type="ORF">C5O23_06705</name>
</gene>
<protein>
    <submittedName>
        <fullName evidence="3">Gliding motility protein GldL</fullName>
    </submittedName>
</protein>
<keyword evidence="1" id="KW-0812">Transmembrane</keyword>
<accession>A0A2V1IN91</accession>
<dbReference type="Proteomes" id="UP000244905">
    <property type="component" value="Unassembled WGS sequence"/>
</dbReference>
<proteinExistence type="predicted"/>
<evidence type="ECO:0000313" key="3">
    <source>
        <dbReference type="EMBL" id="PWB02395.1"/>
    </source>
</evidence>
<comment type="caution">
    <text evidence="3">The sequence shown here is derived from an EMBL/GenBank/DDBJ whole genome shotgun (WGS) entry which is preliminary data.</text>
</comment>
<dbReference type="NCBIfam" id="TIGR03513">
    <property type="entry name" value="GldL_gliding"/>
    <property type="match status" value="1"/>
</dbReference>
<dbReference type="AlphaFoldDB" id="A0A2V1IN91"/>
<dbReference type="EMBL" id="PUEC01000013">
    <property type="protein sequence ID" value="PWB02395.1"/>
    <property type="molecule type" value="Genomic_DNA"/>
</dbReference>
<organism evidence="3 4">
    <name type="scientific">Duncaniella muris</name>
    <dbReference type="NCBI Taxonomy" id="2094150"/>
    <lineage>
        <taxon>Bacteria</taxon>
        <taxon>Pseudomonadati</taxon>
        <taxon>Bacteroidota</taxon>
        <taxon>Bacteroidia</taxon>
        <taxon>Bacteroidales</taxon>
        <taxon>Muribaculaceae</taxon>
        <taxon>Duncaniella</taxon>
    </lineage>
</organism>
<evidence type="ECO:0000256" key="1">
    <source>
        <dbReference type="SAM" id="Phobius"/>
    </source>
</evidence>